<dbReference type="EC" id="2.1.1.72" evidence="1"/>
<gene>
    <name evidence="6" type="ORF">GCM10009757_39340</name>
</gene>
<evidence type="ECO:0000313" key="7">
    <source>
        <dbReference type="Proteomes" id="UP001403094"/>
    </source>
</evidence>
<dbReference type="InterPro" id="IPR050953">
    <property type="entry name" value="N4_N6_ade-DNA_methylase"/>
</dbReference>
<dbReference type="PANTHER" id="PTHR33841">
    <property type="entry name" value="DNA METHYLTRANSFERASE YEEA-RELATED"/>
    <property type="match status" value="1"/>
</dbReference>
<keyword evidence="7" id="KW-1185">Reference proteome</keyword>
<sequence length="1902" mass="212190">MSAEFPSLVNRGEYFTAHYYAEQLGTDLRKGLLATWSVRENDELEQRRTPREALRSLRMGYVTDERRGFFARRAHREDEAGDDALGLNTHQDPEWRRRVTEWHREILRALGYGEHGPDRGDGPAEADGAPESEEITVRQAGRDHTVRVAWHGDGIIALDCGWTADTDAAVEPEGPGRLLHPVRLSAAETLTSGAALASWLFHSDAITSGGRDPEPGAPGPDAPGPDAPEPGADDNGTGAPTPGDTEDSAPATTSEAPRFVLLLAGGVLVLADRTTWGEGRHLAVSLDTALEHNDRTQTGELATIAALFSHEALRPGDNGEAPLIDALLKSSGENAVGVSGELRHGLQRSVEIIANEVLDRLRATGLTPADIEDPAIPIEKELTRETLRYLYRILFLLYAEARPELGILPADDRTYEAGYSMARLRELVARDVMLTEQAARDSCHLYESLNVLFAKVNFGHRPYGTEEYDDQPGDDEETRREKAARRSRDRGLRFEPLHSVLFDPKSIRLIGRGVRDPRRTDGEEPAWLDLRPRNQALHEVLRLLTMKRAEKRGRRGGFISYRNLGINQLGAVYEGLMSYTGRIAEEELREVAKNGKPEGGSWLIPASRQQAYDDSVFVHYGEEDERKGLRGRKVYEEGRFVYRLAGRDRETSASYYTPESLTKVTVELALRHLLDQEKDEAGEVVETRAAELLTYRICEPALGSGAFLNEAINQVADEYIRRRQKELGRPIPTADQLTEKQKVKAYIALHNAYGVDLNATGVELAEVSMWLNTMHPGMRAPWFGLHLRRGNSLIGGRRAVYAAEDVVAKEKLWLKPKGGLPPTDLPFRAGGGGGGVAGDEAERQELPDGAIHHFLLPAPGWGAVAGEAEAKRLAPVQAEALAKWRRGIRKPPNAKATGGRRSQLERMQAVARRAEFLWDLVIRRMQLSEEEISRRIEVWGADPADPEYAFLRWPEQPVPKEKVFRDLFGTTGTPYWRLKTVMDAWCALWFWPVDKAGLVDGTDAVYEETASSTRVVTESVLAALPQVGEQRRDPEPPQPQQQPEPEPQPVAAEAVAAAGMLPEQGAMFALDGEQTSLFAEMVTGEENSGMSGERLAESAPQPKRRQKKTAPGGSKAGTPTPSRGMEGRRARIPLATFEDWLDFAEALLGTYGEAGDLLEADSLLSLDDIEAYERGLEALMGMDEVWRLEERFPWLAVVQEIAAEQGFLHWELDFGFVFAQRGGFDLQVGNPPWVRPRWNEPAVLAEFDPWFLLQEKASNAEKVRRRGELLEDRRAKDYVLRELTSTSGTVAIFGSSQMYPFIEGTQPDLYRAFMCQTWDHASDHGTAGLVHPDSHFSGDKELALRENAYSRLRVHADFLNPGHRFFPRPVDENTHFGVHIYGSRREIAFDHLSWLVSPDTLRYSGIHDGSGEFPGIKLNGDWDVRPHLSRVVRVDRDLLARWQRLDSRMGGPPEQGRLLSLVSTGEMKGIDAIASYPFRLADENPQISSGFHESGAKKEGLIKYGLSQPESWGEVVLKGVQIALGAAIFKDPNAGSNDVLGRNLLNIPDGDVPSTEYVRAVSTADYRAAQDAWVDWRLFDSLMSSPEELEAARGKISASLAGSNSEVDEESLREYLQGKSRRPYSDFYRLAWRRQIAPNTERSLYAAIIPPGAVHVHAIHSLAMENNRQTALVSGFWSSIPLDYLLRVSARSDLGVVGARNFPTPVAGHPLSAPLLLRTLRLNCLTSAYGELWNDVYETSWQRESWAYPWSDLQPLGDVSRLWGRSTPLRSERARRSALVELDALVAVWIGVSADALIAMYRSRFPVLQRYDDSTWFDVDGWKIAGVHRTHGQRQKKEHWEQFERYLKDPENAPPPEGYTAPFYKAEREKEMREAHAVFKARLDAAIARGEWDPETHSVPGK</sequence>
<organism evidence="6 7">
    <name type="scientific">Streptomyces cheonanensis</name>
    <dbReference type="NCBI Taxonomy" id="312720"/>
    <lineage>
        <taxon>Bacteria</taxon>
        <taxon>Bacillati</taxon>
        <taxon>Actinomycetota</taxon>
        <taxon>Actinomycetes</taxon>
        <taxon>Kitasatosporales</taxon>
        <taxon>Streptomycetaceae</taxon>
        <taxon>Streptomyces</taxon>
    </lineage>
</organism>
<dbReference type="InterPro" id="IPR029063">
    <property type="entry name" value="SAM-dependent_MTases_sf"/>
</dbReference>
<dbReference type="Proteomes" id="UP001403094">
    <property type="component" value="Unassembled WGS sequence"/>
</dbReference>
<feature type="compositionally biased region" description="Pro residues" evidence="5">
    <location>
        <begin position="215"/>
        <end position="228"/>
    </location>
</feature>
<feature type="compositionally biased region" description="Acidic residues" evidence="5">
    <location>
        <begin position="466"/>
        <end position="476"/>
    </location>
</feature>
<evidence type="ECO:0000313" key="6">
    <source>
        <dbReference type="EMBL" id="GAA2058856.1"/>
    </source>
</evidence>
<feature type="compositionally biased region" description="Pro residues" evidence="5">
    <location>
        <begin position="1036"/>
        <end position="1048"/>
    </location>
</feature>
<name>A0ABN2VC36_9ACTN</name>
<feature type="region of interest" description="Disordered" evidence="5">
    <location>
        <begin position="1085"/>
        <end position="1128"/>
    </location>
</feature>
<feature type="compositionally biased region" description="Basic and acidic residues" evidence="5">
    <location>
        <begin position="477"/>
        <end position="488"/>
    </location>
</feature>
<protein>
    <recommendedName>
        <fullName evidence="1">site-specific DNA-methyltransferase (adenine-specific)</fullName>
        <ecNumber evidence="1">2.1.1.72</ecNumber>
    </recommendedName>
</protein>
<reference evidence="6 7" key="1">
    <citation type="journal article" date="2019" name="Int. J. Syst. Evol. Microbiol.">
        <title>The Global Catalogue of Microorganisms (GCM) 10K type strain sequencing project: providing services to taxonomists for standard genome sequencing and annotation.</title>
        <authorList>
            <consortium name="The Broad Institute Genomics Platform"/>
            <consortium name="The Broad Institute Genome Sequencing Center for Infectious Disease"/>
            <person name="Wu L."/>
            <person name="Ma J."/>
        </authorList>
    </citation>
    <scope>NUCLEOTIDE SEQUENCE [LARGE SCALE GENOMIC DNA]</scope>
    <source>
        <strain evidence="6 7">JCM 14549</strain>
    </source>
</reference>
<evidence type="ECO:0000256" key="5">
    <source>
        <dbReference type="SAM" id="MobiDB-lite"/>
    </source>
</evidence>
<feature type="region of interest" description="Disordered" evidence="5">
    <location>
        <begin position="464"/>
        <end position="488"/>
    </location>
</feature>
<comment type="caution">
    <text evidence="6">The sequence shown here is derived from an EMBL/GenBank/DDBJ whole genome shotgun (WGS) entry which is preliminary data.</text>
</comment>
<evidence type="ECO:0000256" key="1">
    <source>
        <dbReference type="ARBA" id="ARBA00011900"/>
    </source>
</evidence>
<comment type="catalytic activity">
    <reaction evidence="4">
        <text>a 2'-deoxyadenosine in DNA + S-adenosyl-L-methionine = an N(6)-methyl-2'-deoxyadenosine in DNA + S-adenosyl-L-homocysteine + H(+)</text>
        <dbReference type="Rhea" id="RHEA:15197"/>
        <dbReference type="Rhea" id="RHEA-COMP:12418"/>
        <dbReference type="Rhea" id="RHEA-COMP:12419"/>
        <dbReference type="ChEBI" id="CHEBI:15378"/>
        <dbReference type="ChEBI" id="CHEBI:57856"/>
        <dbReference type="ChEBI" id="CHEBI:59789"/>
        <dbReference type="ChEBI" id="CHEBI:90615"/>
        <dbReference type="ChEBI" id="CHEBI:90616"/>
        <dbReference type="EC" id="2.1.1.72"/>
    </reaction>
</comment>
<dbReference type="PANTHER" id="PTHR33841:SF1">
    <property type="entry name" value="DNA METHYLTRANSFERASE A"/>
    <property type="match status" value="1"/>
</dbReference>
<dbReference type="RefSeq" id="WP_346071242.1">
    <property type="nucleotide sequence ID" value="NZ_BAAANQ010000008.1"/>
</dbReference>
<dbReference type="SUPFAM" id="SSF53335">
    <property type="entry name" value="S-adenosyl-L-methionine-dependent methyltransferases"/>
    <property type="match status" value="1"/>
</dbReference>
<proteinExistence type="predicted"/>
<evidence type="ECO:0000256" key="3">
    <source>
        <dbReference type="ARBA" id="ARBA00022679"/>
    </source>
</evidence>
<feature type="region of interest" description="Disordered" evidence="5">
    <location>
        <begin position="1027"/>
        <end position="1052"/>
    </location>
</feature>
<evidence type="ECO:0000256" key="4">
    <source>
        <dbReference type="ARBA" id="ARBA00047942"/>
    </source>
</evidence>
<accession>A0ABN2VC36</accession>
<keyword evidence="3" id="KW-0808">Transferase</keyword>
<dbReference type="Gene3D" id="3.40.50.150">
    <property type="entry name" value="Vaccinia Virus protein VP39"/>
    <property type="match status" value="2"/>
</dbReference>
<dbReference type="EMBL" id="BAAANQ010000008">
    <property type="protein sequence ID" value="GAA2058856.1"/>
    <property type="molecule type" value="Genomic_DNA"/>
</dbReference>
<evidence type="ECO:0000256" key="2">
    <source>
        <dbReference type="ARBA" id="ARBA00022603"/>
    </source>
</evidence>
<feature type="region of interest" description="Disordered" evidence="5">
    <location>
        <begin position="206"/>
        <end position="252"/>
    </location>
</feature>
<keyword evidence="2" id="KW-0489">Methyltransferase</keyword>